<dbReference type="EMBL" id="UAVU01000009">
    <property type="protein sequence ID" value="SQC92291.1"/>
    <property type="molecule type" value="Genomic_DNA"/>
</dbReference>
<evidence type="ECO:0000313" key="1">
    <source>
        <dbReference type="EMBL" id="SQC92291.1"/>
    </source>
</evidence>
<accession>A0A2X3J8G4</accession>
<reference evidence="1 2" key="1">
    <citation type="submission" date="2018-06" db="EMBL/GenBank/DDBJ databases">
        <authorList>
            <consortium name="Pathogen Informatics"/>
            <person name="Doyle S."/>
        </authorList>
    </citation>
    <scope>NUCLEOTIDE SEQUENCE [LARGE SCALE GENOMIC DNA]</scope>
    <source>
        <strain evidence="1 2">NCTC12120</strain>
    </source>
</reference>
<dbReference type="AlphaFoldDB" id="A0A2X3J8G4"/>
<dbReference type="SUPFAM" id="SSF53850">
    <property type="entry name" value="Periplasmic binding protein-like II"/>
    <property type="match status" value="1"/>
</dbReference>
<sequence length="164" mass="18418">MRYRLGQISDPSVVSVLLAEIPRIVVAAPGLQPGSDEQDVSWLQTLPWLALNTFYRNEVALTNSNNNSLYRLPIEPRLSTDSLYAMRNALLCGMGVGMSHPGWSRKTWLRDGLSICFLNGRRRSYPLIWSILMPGIIPPDYLVSCRSCVPLFRALVGVMPRQIT</sequence>
<name>A0A2X3J8G4_9ENTR</name>
<proteinExistence type="predicted"/>
<dbReference type="Gene3D" id="3.40.190.10">
    <property type="entry name" value="Periplasmic binding protein-like II"/>
    <property type="match status" value="2"/>
</dbReference>
<organism evidence="1 2">
    <name type="scientific">Cedecea neteri</name>
    <dbReference type="NCBI Taxonomy" id="158822"/>
    <lineage>
        <taxon>Bacteria</taxon>
        <taxon>Pseudomonadati</taxon>
        <taxon>Pseudomonadota</taxon>
        <taxon>Gammaproteobacteria</taxon>
        <taxon>Enterobacterales</taxon>
        <taxon>Enterobacteriaceae</taxon>
        <taxon>Cedecea</taxon>
    </lineage>
</organism>
<gene>
    <name evidence="1" type="ORF">NCTC12120_05485</name>
</gene>
<evidence type="ECO:0000313" key="2">
    <source>
        <dbReference type="Proteomes" id="UP000251197"/>
    </source>
</evidence>
<protein>
    <submittedName>
        <fullName evidence="1">LysR substrate binding domain</fullName>
    </submittedName>
</protein>
<dbReference type="Proteomes" id="UP000251197">
    <property type="component" value="Unassembled WGS sequence"/>
</dbReference>